<sequence length="94" mass="11377">MSDSNNNLFRCKLLVQIPRYNMKNNYNAEDIEFTKILQNVNVNTINYLEVKDRKLVKMRDYGIALKGYWHEQLIIMKHIPNDLKNQDKEMLRQF</sequence>
<keyword evidence="2" id="KW-1185">Reference proteome</keyword>
<organism evidence="1 2">
    <name type="scientific">Gigaspora margarita</name>
    <dbReference type="NCBI Taxonomy" id="4874"/>
    <lineage>
        <taxon>Eukaryota</taxon>
        <taxon>Fungi</taxon>
        <taxon>Fungi incertae sedis</taxon>
        <taxon>Mucoromycota</taxon>
        <taxon>Glomeromycotina</taxon>
        <taxon>Glomeromycetes</taxon>
        <taxon>Diversisporales</taxon>
        <taxon>Gigasporaceae</taxon>
        <taxon>Gigaspora</taxon>
    </lineage>
</organism>
<dbReference type="Proteomes" id="UP000789901">
    <property type="component" value="Unassembled WGS sequence"/>
</dbReference>
<reference evidence="1 2" key="1">
    <citation type="submission" date="2021-06" db="EMBL/GenBank/DDBJ databases">
        <authorList>
            <person name="Kallberg Y."/>
            <person name="Tangrot J."/>
            <person name="Rosling A."/>
        </authorList>
    </citation>
    <scope>NUCLEOTIDE SEQUENCE [LARGE SCALE GENOMIC DNA]</scope>
    <source>
        <strain evidence="1 2">120-4 pot B 10/14</strain>
    </source>
</reference>
<name>A0ABN7UKV3_GIGMA</name>
<feature type="non-terminal residue" evidence="1">
    <location>
        <position position="94"/>
    </location>
</feature>
<gene>
    <name evidence="1" type="ORF">GMARGA_LOCUS7082</name>
</gene>
<dbReference type="EMBL" id="CAJVQB010003336">
    <property type="protein sequence ID" value="CAG8605209.1"/>
    <property type="molecule type" value="Genomic_DNA"/>
</dbReference>
<evidence type="ECO:0000313" key="2">
    <source>
        <dbReference type="Proteomes" id="UP000789901"/>
    </source>
</evidence>
<evidence type="ECO:0000313" key="1">
    <source>
        <dbReference type="EMBL" id="CAG8605209.1"/>
    </source>
</evidence>
<comment type="caution">
    <text evidence="1">The sequence shown here is derived from an EMBL/GenBank/DDBJ whole genome shotgun (WGS) entry which is preliminary data.</text>
</comment>
<accession>A0ABN7UKV3</accession>
<proteinExistence type="predicted"/>
<protein>
    <submittedName>
        <fullName evidence="1">43843_t:CDS:1</fullName>
    </submittedName>
</protein>